<dbReference type="Pfam" id="PF01783">
    <property type="entry name" value="Ribosomal_L32p"/>
    <property type="match status" value="1"/>
</dbReference>
<dbReference type="AlphaFoldDB" id="A0A8H8DGZ7"/>
<reference evidence="5 6" key="1">
    <citation type="journal article" name="Sci. Rep.">
        <title>Genome-scale phylogenetic analyses confirm Olpidium as the closest living zoosporic fungus to the non-flagellated, terrestrial fungi.</title>
        <authorList>
            <person name="Chang Y."/>
            <person name="Rochon D."/>
            <person name="Sekimoto S."/>
            <person name="Wang Y."/>
            <person name="Chovatia M."/>
            <person name="Sandor L."/>
            <person name="Salamov A."/>
            <person name="Grigoriev I.V."/>
            <person name="Stajich J.E."/>
            <person name="Spatafora J.W."/>
        </authorList>
    </citation>
    <scope>NUCLEOTIDE SEQUENCE [LARGE SCALE GENOMIC DNA]</scope>
    <source>
        <strain evidence="5">S191</strain>
    </source>
</reference>
<proteinExistence type="inferred from homology"/>
<keyword evidence="3" id="KW-0687">Ribonucleoprotein</keyword>
<dbReference type="GO" id="GO:0006412">
    <property type="term" value="P:translation"/>
    <property type="evidence" value="ECO:0007669"/>
    <property type="project" value="InterPro"/>
</dbReference>
<dbReference type="EMBL" id="JAEFCI010008784">
    <property type="protein sequence ID" value="KAG5458244.1"/>
    <property type="molecule type" value="Genomic_DNA"/>
</dbReference>
<dbReference type="InterPro" id="IPR002677">
    <property type="entry name" value="Ribosomal_bL32"/>
</dbReference>
<name>A0A8H8DGZ7_9FUNG</name>
<feature type="compositionally biased region" description="Basic and acidic residues" evidence="4">
    <location>
        <begin position="235"/>
        <end position="251"/>
    </location>
</feature>
<dbReference type="NCBIfam" id="TIGR01031">
    <property type="entry name" value="rpmF_bact"/>
    <property type="match status" value="1"/>
</dbReference>
<comment type="similarity">
    <text evidence="1">Belongs to the bacterial ribosomal protein bL32 family.</text>
</comment>
<evidence type="ECO:0008006" key="7">
    <source>
        <dbReference type="Google" id="ProtNLM"/>
    </source>
</evidence>
<dbReference type="InterPro" id="IPR011332">
    <property type="entry name" value="Ribosomal_zn-bd"/>
</dbReference>
<dbReference type="GO" id="GO:0015934">
    <property type="term" value="C:large ribosomal subunit"/>
    <property type="evidence" value="ECO:0007669"/>
    <property type="project" value="InterPro"/>
</dbReference>
<organism evidence="5 6">
    <name type="scientific">Olpidium bornovanus</name>
    <dbReference type="NCBI Taxonomy" id="278681"/>
    <lineage>
        <taxon>Eukaryota</taxon>
        <taxon>Fungi</taxon>
        <taxon>Fungi incertae sedis</taxon>
        <taxon>Olpidiomycota</taxon>
        <taxon>Olpidiomycotina</taxon>
        <taxon>Olpidiomycetes</taxon>
        <taxon>Olpidiales</taxon>
        <taxon>Olpidiaceae</taxon>
        <taxon>Olpidium</taxon>
    </lineage>
</organism>
<protein>
    <recommendedName>
        <fullName evidence="7">Ribosomal protein L32</fullName>
    </recommendedName>
</protein>
<evidence type="ECO:0000313" key="5">
    <source>
        <dbReference type="EMBL" id="KAG5458244.1"/>
    </source>
</evidence>
<gene>
    <name evidence="5" type="ORF">BJ554DRAFT_1568</name>
</gene>
<evidence type="ECO:0000256" key="2">
    <source>
        <dbReference type="ARBA" id="ARBA00022980"/>
    </source>
</evidence>
<accession>A0A8H8DGZ7</accession>
<comment type="caution">
    <text evidence="5">The sequence shown here is derived from an EMBL/GenBank/DDBJ whole genome shotgun (WGS) entry which is preliminary data.</text>
</comment>
<evidence type="ECO:0000256" key="4">
    <source>
        <dbReference type="SAM" id="MobiDB-lite"/>
    </source>
</evidence>
<evidence type="ECO:0000313" key="6">
    <source>
        <dbReference type="Proteomes" id="UP000673691"/>
    </source>
</evidence>
<keyword evidence="6" id="KW-1185">Reference proteome</keyword>
<evidence type="ECO:0000256" key="3">
    <source>
        <dbReference type="ARBA" id="ARBA00023274"/>
    </source>
</evidence>
<dbReference type="SUPFAM" id="SSF57829">
    <property type="entry name" value="Zn-binding ribosomal proteins"/>
    <property type="match status" value="1"/>
</dbReference>
<dbReference type="Proteomes" id="UP000673691">
    <property type="component" value="Unassembled WGS sequence"/>
</dbReference>
<feature type="region of interest" description="Disordered" evidence="4">
    <location>
        <begin position="189"/>
        <end position="251"/>
    </location>
</feature>
<keyword evidence="2" id="KW-0689">Ribosomal protein</keyword>
<dbReference type="GO" id="GO:0003735">
    <property type="term" value="F:structural constituent of ribosome"/>
    <property type="evidence" value="ECO:0007669"/>
    <property type="project" value="InterPro"/>
</dbReference>
<evidence type="ECO:0000256" key="1">
    <source>
        <dbReference type="ARBA" id="ARBA00008560"/>
    </source>
</evidence>
<dbReference type="OrthoDB" id="2014905at2759"/>
<feature type="compositionally biased region" description="Basic and acidic residues" evidence="4">
    <location>
        <begin position="189"/>
        <end position="201"/>
    </location>
</feature>
<sequence length="251" mass="27075">MSLAAGSVRRGILPSALARRRPPPAAASVDDVRRCGSKRRAHAAASACCADAAAAAGGFPPAAASAHAPEPPRRLAVALFSIGLPGWTTSVSASLFLPHPAGLLPRAGAGLSRLLDDLAEKLGDLRALLAAPKQKSSRRRTRQDQLAMRIRERRDIVPCPICGRPSLRDNVCLSCVDEVRRQWKAEDMVANQEQKERERAQDALAGGERNLRRRPRRSGPRTLAHPQARARTHARGIDGRCPHPGRGERPK</sequence>